<reference evidence="2" key="1">
    <citation type="journal article" date="2017" name="Nat. Microbiol.">
        <title>Global analysis of biosynthetic gene clusters reveals vast potential of secondary metabolite production in Penicillium species.</title>
        <authorList>
            <person name="Nielsen J.C."/>
            <person name="Grijseels S."/>
            <person name="Prigent S."/>
            <person name="Ji B."/>
            <person name="Dainat J."/>
            <person name="Nielsen K.F."/>
            <person name="Frisvad J.C."/>
            <person name="Workman M."/>
            <person name="Nielsen J."/>
        </authorList>
    </citation>
    <scope>NUCLEOTIDE SEQUENCE [LARGE SCALE GENOMIC DNA]</scope>
    <source>
        <strain evidence="2">IBT 31811</strain>
    </source>
</reference>
<name>A0A1V6PV08_9EURO</name>
<evidence type="ECO:0000313" key="1">
    <source>
        <dbReference type="EMBL" id="OQD80326.1"/>
    </source>
</evidence>
<dbReference type="AlphaFoldDB" id="A0A1V6PV08"/>
<dbReference type="Proteomes" id="UP000191672">
    <property type="component" value="Unassembled WGS sequence"/>
</dbReference>
<comment type="caution">
    <text evidence="1">The sequence shown here is derived from an EMBL/GenBank/DDBJ whole genome shotgun (WGS) entry which is preliminary data.</text>
</comment>
<sequence>MASLWYCCGCNFGPHNSSLYDSCIQCGVRRCARCTEEKISDSINMDLNMSSHSHSHSHSHSCDITSPYPAAVHMDSPHTGTINTRAILPQVPELPGVRPLLRAEDRDMSSSSLAGARVHGATYMYICCNCGDGPKIYNVQPKCIECDHVACSSCTNVNVSNIFYISVSISVHASLLMGMVPMFTASACDLHQGNMQTPVQSLNPGKVPCGSPKLEPGSGRHARQGVPALDLRPGTLLGYRSLGLPSAANSPMAHTKEAVVLSLNYGGVSVSWPPLRPFFCLPQPQPPALTTFLDLTCSLLVVHLIIPYGDVVVVPLRLCWLGGLCAPKGLGLGYALVPSAETTFDSACHFAPHYPSNVMLLGCFLSDPVPLAFGRLGRAGTPHTPEYYTTI</sequence>
<accession>A0A1V6PV08</accession>
<gene>
    <name evidence="1" type="ORF">PENANT_c036G10963</name>
</gene>
<protein>
    <recommendedName>
        <fullName evidence="3">RanBP2-type domain-containing protein</fullName>
    </recommendedName>
</protein>
<keyword evidence="2" id="KW-1185">Reference proteome</keyword>
<evidence type="ECO:0008006" key="3">
    <source>
        <dbReference type="Google" id="ProtNLM"/>
    </source>
</evidence>
<evidence type="ECO:0000313" key="2">
    <source>
        <dbReference type="Proteomes" id="UP000191672"/>
    </source>
</evidence>
<organism evidence="1 2">
    <name type="scientific">Penicillium antarcticum</name>
    <dbReference type="NCBI Taxonomy" id="416450"/>
    <lineage>
        <taxon>Eukaryota</taxon>
        <taxon>Fungi</taxon>
        <taxon>Dikarya</taxon>
        <taxon>Ascomycota</taxon>
        <taxon>Pezizomycotina</taxon>
        <taxon>Eurotiomycetes</taxon>
        <taxon>Eurotiomycetidae</taxon>
        <taxon>Eurotiales</taxon>
        <taxon>Aspergillaceae</taxon>
        <taxon>Penicillium</taxon>
    </lineage>
</organism>
<proteinExistence type="predicted"/>
<dbReference type="EMBL" id="MDYN01000036">
    <property type="protein sequence ID" value="OQD80326.1"/>
    <property type="molecule type" value="Genomic_DNA"/>
</dbReference>